<name>A0AA39G9I2_SARSR</name>
<feature type="domain" description="BAH" evidence="2">
    <location>
        <begin position="99"/>
        <end position="233"/>
    </location>
</feature>
<evidence type="ECO:0000256" key="1">
    <source>
        <dbReference type="SAM" id="MobiDB-lite"/>
    </source>
</evidence>
<dbReference type="CDD" id="cd04370">
    <property type="entry name" value="BAH"/>
    <property type="match status" value="1"/>
</dbReference>
<dbReference type="AlphaFoldDB" id="A0AA39G9I2"/>
<dbReference type="Proteomes" id="UP001175261">
    <property type="component" value="Unassembled WGS sequence"/>
</dbReference>
<organism evidence="3 4">
    <name type="scientific">Sarocladium strictum</name>
    <name type="common">Black bundle disease fungus</name>
    <name type="synonym">Acremonium strictum</name>
    <dbReference type="NCBI Taxonomy" id="5046"/>
    <lineage>
        <taxon>Eukaryota</taxon>
        <taxon>Fungi</taxon>
        <taxon>Dikarya</taxon>
        <taxon>Ascomycota</taxon>
        <taxon>Pezizomycotina</taxon>
        <taxon>Sordariomycetes</taxon>
        <taxon>Hypocreomycetidae</taxon>
        <taxon>Hypocreales</taxon>
        <taxon>Sarocladiaceae</taxon>
        <taxon>Sarocladium</taxon>
    </lineage>
</organism>
<dbReference type="InterPro" id="IPR013083">
    <property type="entry name" value="Znf_RING/FYVE/PHD"/>
</dbReference>
<dbReference type="EMBL" id="JAPDFR010000009">
    <property type="protein sequence ID" value="KAK0383175.1"/>
    <property type="molecule type" value="Genomic_DNA"/>
</dbReference>
<feature type="compositionally biased region" description="Polar residues" evidence="1">
    <location>
        <begin position="299"/>
        <end position="309"/>
    </location>
</feature>
<dbReference type="GO" id="GO:0003682">
    <property type="term" value="F:chromatin binding"/>
    <property type="evidence" value="ECO:0007669"/>
    <property type="project" value="InterPro"/>
</dbReference>
<dbReference type="SUPFAM" id="SSF57903">
    <property type="entry name" value="FYVE/PHD zinc finger"/>
    <property type="match status" value="1"/>
</dbReference>
<dbReference type="InterPro" id="IPR043151">
    <property type="entry name" value="BAH_sf"/>
</dbReference>
<dbReference type="InterPro" id="IPR001025">
    <property type="entry name" value="BAH_dom"/>
</dbReference>
<evidence type="ECO:0000313" key="4">
    <source>
        <dbReference type="Proteomes" id="UP001175261"/>
    </source>
</evidence>
<sequence>MPNNTQQQAAIDAASADSPFHIQTYPSAEAASQAAKSKKRKRASGSVAPAQNAFLYQKAICPLGGKFKSGQDLDMHYTVIPAQQWTEAKRYKSFRLNDTSYTSGEFVYVANPDTVENQRNLGVRIPTDEWVAKILEIRAVNEQNVFARVAWMYWPQELPKRTLDRGKYVQGRQPYHGKHELIASNHMDIIHAMSVTEHAKVDQWVETEQDSLLDALYWRQGFDTRTMELSAVALTCRCQTPTNPDEVMVGCTNDACNTWLHKDCLVDDILMKTWERKGLENSTVVKEEEGANGYVKIEQSATPEKFSNGTKRETSSARSTPRRGASSTPVPPASLGRAGSVRGKGKKASALKPYTGKYEATLRTDDGPPRFEMQDLRDGVPEAQRQWTESVHCLLCHHVLE</sequence>
<gene>
    <name evidence="3" type="ORF">NLU13_9088</name>
</gene>
<dbReference type="PROSITE" id="PS51038">
    <property type="entry name" value="BAH"/>
    <property type="match status" value="1"/>
</dbReference>
<dbReference type="PANTHER" id="PTHR46364">
    <property type="entry name" value="OS08G0421900 PROTEIN"/>
    <property type="match status" value="1"/>
</dbReference>
<dbReference type="InterPro" id="IPR011011">
    <property type="entry name" value="Znf_FYVE_PHD"/>
</dbReference>
<evidence type="ECO:0000259" key="2">
    <source>
        <dbReference type="PROSITE" id="PS51038"/>
    </source>
</evidence>
<dbReference type="Gene3D" id="3.30.40.10">
    <property type="entry name" value="Zinc/RING finger domain, C3HC4 (zinc finger)"/>
    <property type="match status" value="1"/>
</dbReference>
<dbReference type="Gene3D" id="2.30.30.490">
    <property type="match status" value="1"/>
</dbReference>
<reference evidence="3" key="1">
    <citation type="submission" date="2022-10" db="EMBL/GenBank/DDBJ databases">
        <title>Determination and structural analysis of whole genome sequence of Sarocladium strictum F4-1.</title>
        <authorList>
            <person name="Hu L."/>
            <person name="Jiang Y."/>
        </authorList>
    </citation>
    <scope>NUCLEOTIDE SEQUENCE</scope>
    <source>
        <strain evidence="3">F4-1</strain>
    </source>
</reference>
<feature type="region of interest" description="Disordered" evidence="1">
    <location>
        <begin position="295"/>
        <end position="352"/>
    </location>
</feature>
<protein>
    <recommendedName>
        <fullName evidence="2">BAH domain-containing protein</fullName>
    </recommendedName>
</protein>
<accession>A0AA39G9I2</accession>
<comment type="caution">
    <text evidence="3">The sequence shown here is derived from an EMBL/GenBank/DDBJ whole genome shotgun (WGS) entry which is preliminary data.</text>
</comment>
<keyword evidence="4" id="KW-1185">Reference proteome</keyword>
<proteinExistence type="predicted"/>
<evidence type="ECO:0000313" key="3">
    <source>
        <dbReference type="EMBL" id="KAK0383175.1"/>
    </source>
</evidence>